<dbReference type="PANTHER" id="PTHR16223">
    <property type="entry name" value="TRANSCRIPTION FACTOR BHLH83-RELATED"/>
    <property type="match status" value="1"/>
</dbReference>
<proteinExistence type="inferred from homology"/>
<feature type="compositionally biased region" description="Basic and acidic residues" evidence="8">
    <location>
        <begin position="271"/>
        <end position="280"/>
    </location>
</feature>
<keyword evidence="4" id="KW-0805">Transcription regulation</keyword>
<evidence type="ECO:0000256" key="3">
    <source>
        <dbReference type="ARBA" id="ARBA00011738"/>
    </source>
</evidence>
<evidence type="ECO:0000256" key="7">
    <source>
        <dbReference type="ARBA" id="ARBA00023242"/>
    </source>
</evidence>
<comment type="similarity">
    <text evidence="2">Belongs to the bHLH protein family.</text>
</comment>
<evidence type="ECO:0000259" key="9">
    <source>
        <dbReference type="PROSITE" id="PS50888"/>
    </source>
</evidence>
<evidence type="ECO:0000313" key="10">
    <source>
        <dbReference type="EMBL" id="KAF3329031.1"/>
    </source>
</evidence>
<sequence>MAMMPSPDLDHSHPDFHDLNWCISSSLSAHEWINQSLINYNDETSNYNEHLRGLFNEKEIRASNNRIQPPSLSQVMAQDNVGFPGTIIQDYNNHGNVYLPKIKEEFSQQTLPRLSRGVHEHYRMMIDEKLLARALQNNLLLPSTTQDLIPNNAGYTNFQSGDNNYNMVLPSVNLSSGNWYSHPVPLPGTLDMDLLHAFDGLNASRLNAMPSVREDAAFGLGPTGTLMQQLLVQGICTNQPKVPLLLSGVAGKGGVNNNSILENRTSQSHQDIPRKSRLEPRSPSFSSFKVRKEKLGDRIAALQQLVAPFGKTDTASVLMEAIGYIKFLQDQVETLSVPYLRPPKSKKQRTSQEEASELEKEEAKLDLRSRGLCLVPLSCTSYVTNENGGVWSSPNFGGGI</sequence>
<keyword evidence="5" id="KW-0238">DNA-binding</keyword>
<feature type="compositionally biased region" description="Polar residues" evidence="8">
    <location>
        <begin position="257"/>
        <end position="270"/>
    </location>
</feature>
<dbReference type="GO" id="GO:0046983">
    <property type="term" value="F:protein dimerization activity"/>
    <property type="evidence" value="ECO:0007669"/>
    <property type="project" value="InterPro"/>
</dbReference>
<evidence type="ECO:0000256" key="2">
    <source>
        <dbReference type="ARBA" id="ARBA00005510"/>
    </source>
</evidence>
<dbReference type="PROSITE" id="PS50888">
    <property type="entry name" value="BHLH"/>
    <property type="match status" value="1"/>
</dbReference>
<dbReference type="InterPro" id="IPR036638">
    <property type="entry name" value="HLH_DNA-bd_sf"/>
</dbReference>
<dbReference type="InterPro" id="IPR045239">
    <property type="entry name" value="bHLH95_bHLH"/>
</dbReference>
<dbReference type="InterPro" id="IPR011598">
    <property type="entry name" value="bHLH_dom"/>
</dbReference>
<dbReference type="AlphaFoldDB" id="A0A833R2W2"/>
<keyword evidence="11" id="KW-1185">Reference proteome</keyword>
<feature type="region of interest" description="Disordered" evidence="8">
    <location>
        <begin position="257"/>
        <end position="285"/>
    </location>
</feature>
<dbReference type="PANTHER" id="PTHR16223:SF56">
    <property type="entry name" value="TRANSCRIPTION FACTOR BHLH110"/>
    <property type="match status" value="1"/>
</dbReference>
<dbReference type="GO" id="GO:0000981">
    <property type="term" value="F:DNA-binding transcription factor activity, RNA polymerase II-specific"/>
    <property type="evidence" value="ECO:0007669"/>
    <property type="project" value="TreeGrafter"/>
</dbReference>
<reference evidence="10" key="1">
    <citation type="submission" date="2020-01" db="EMBL/GenBank/DDBJ databases">
        <title>Genome sequence of Kobresia littledalei, the first chromosome-level genome in the family Cyperaceae.</title>
        <authorList>
            <person name="Qu G."/>
        </authorList>
    </citation>
    <scope>NUCLEOTIDE SEQUENCE</scope>
    <source>
        <strain evidence="10">C.B.Clarke</strain>
        <tissue evidence="10">Leaf</tissue>
    </source>
</reference>
<dbReference type="SUPFAM" id="SSF47459">
    <property type="entry name" value="HLH, helix-loop-helix DNA-binding domain"/>
    <property type="match status" value="1"/>
</dbReference>
<dbReference type="CDD" id="cd11393">
    <property type="entry name" value="bHLH_AtbHLH_like"/>
    <property type="match status" value="1"/>
</dbReference>
<accession>A0A833R2W2</accession>
<dbReference type="Proteomes" id="UP000623129">
    <property type="component" value="Unassembled WGS sequence"/>
</dbReference>
<organism evidence="10 11">
    <name type="scientific">Carex littledalei</name>
    <dbReference type="NCBI Taxonomy" id="544730"/>
    <lineage>
        <taxon>Eukaryota</taxon>
        <taxon>Viridiplantae</taxon>
        <taxon>Streptophyta</taxon>
        <taxon>Embryophyta</taxon>
        <taxon>Tracheophyta</taxon>
        <taxon>Spermatophyta</taxon>
        <taxon>Magnoliopsida</taxon>
        <taxon>Liliopsida</taxon>
        <taxon>Poales</taxon>
        <taxon>Cyperaceae</taxon>
        <taxon>Cyperoideae</taxon>
        <taxon>Cariceae</taxon>
        <taxon>Carex</taxon>
        <taxon>Carex subgen. Euthyceras</taxon>
    </lineage>
</organism>
<feature type="domain" description="BHLH" evidence="9">
    <location>
        <begin position="279"/>
        <end position="328"/>
    </location>
</feature>
<name>A0A833R2W2_9POAL</name>
<dbReference type="EMBL" id="SWLB01000015">
    <property type="protein sequence ID" value="KAF3329031.1"/>
    <property type="molecule type" value="Genomic_DNA"/>
</dbReference>
<feature type="region of interest" description="Disordered" evidence="8">
    <location>
        <begin position="341"/>
        <end position="362"/>
    </location>
</feature>
<dbReference type="FunFam" id="4.10.280.10:FF:000032">
    <property type="entry name" value="Transcription factor bHLH123 family"/>
    <property type="match status" value="1"/>
</dbReference>
<comment type="subcellular location">
    <subcellularLocation>
        <location evidence="1">Nucleus</location>
    </subcellularLocation>
</comment>
<keyword evidence="7" id="KW-0539">Nucleus</keyword>
<gene>
    <name evidence="10" type="ORF">FCM35_KLT06109</name>
</gene>
<dbReference type="InterPro" id="IPR045843">
    <property type="entry name" value="IND-like"/>
</dbReference>
<evidence type="ECO:0000313" key="11">
    <source>
        <dbReference type="Proteomes" id="UP000623129"/>
    </source>
</evidence>
<evidence type="ECO:0000256" key="5">
    <source>
        <dbReference type="ARBA" id="ARBA00023125"/>
    </source>
</evidence>
<protein>
    <submittedName>
        <fullName evidence="10">Transcription factor bHLH110</fullName>
    </submittedName>
</protein>
<dbReference type="OrthoDB" id="760019at2759"/>
<dbReference type="Gene3D" id="4.10.280.10">
    <property type="entry name" value="Helix-loop-helix DNA-binding domain"/>
    <property type="match status" value="1"/>
</dbReference>
<evidence type="ECO:0000256" key="1">
    <source>
        <dbReference type="ARBA" id="ARBA00004123"/>
    </source>
</evidence>
<evidence type="ECO:0000256" key="4">
    <source>
        <dbReference type="ARBA" id="ARBA00023015"/>
    </source>
</evidence>
<comment type="caution">
    <text evidence="10">The sequence shown here is derived from an EMBL/GenBank/DDBJ whole genome shotgun (WGS) entry which is preliminary data.</text>
</comment>
<dbReference type="GO" id="GO:0000978">
    <property type="term" value="F:RNA polymerase II cis-regulatory region sequence-specific DNA binding"/>
    <property type="evidence" value="ECO:0007669"/>
    <property type="project" value="TreeGrafter"/>
</dbReference>
<evidence type="ECO:0000256" key="6">
    <source>
        <dbReference type="ARBA" id="ARBA00023163"/>
    </source>
</evidence>
<evidence type="ECO:0000256" key="8">
    <source>
        <dbReference type="SAM" id="MobiDB-lite"/>
    </source>
</evidence>
<dbReference type="GO" id="GO:0005634">
    <property type="term" value="C:nucleus"/>
    <property type="evidence" value="ECO:0007669"/>
    <property type="project" value="UniProtKB-SubCell"/>
</dbReference>
<comment type="subunit">
    <text evidence="3">Homodimer.</text>
</comment>
<keyword evidence="6" id="KW-0804">Transcription</keyword>